<organism evidence="2 3">
    <name type="scientific">Phoenix dactylifera</name>
    <name type="common">Date palm</name>
    <dbReference type="NCBI Taxonomy" id="42345"/>
    <lineage>
        <taxon>Eukaryota</taxon>
        <taxon>Viridiplantae</taxon>
        <taxon>Streptophyta</taxon>
        <taxon>Embryophyta</taxon>
        <taxon>Tracheophyta</taxon>
        <taxon>Spermatophyta</taxon>
        <taxon>Magnoliopsida</taxon>
        <taxon>Liliopsida</taxon>
        <taxon>Arecaceae</taxon>
        <taxon>Coryphoideae</taxon>
        <taxon>Phoeniceae</taxon>
        <taxon>Phoenix</taxon>
    </lineage>
</organism>
<reference evidence="3" key="2">
    <citation type="submission" date="2025-08" db="UniProtKB">
        <authorList>
            <consortium name="RefSeq"/>
        </authorList>
    </citation>
    <scope>IDENTIFICATION</scope>
    <source>
        <tissue evidence="3">Young leaves</tissue>
    </source>
</reference>
<gene>
    <name evidence="3" type="primary">LOC103703595</name>
</gene>
<feature type="region of interest" description="Disordered" evidence="1">
    <location>
        <begin position="121"/>
        <end position="145"/>
    </location>
</feature>
<keyword evidence="2" id="KW-1185">Reference proteome</keyword>
<protein>
    <submittedName>
        <fullName evidence="3">Uncharacterized protein LOC103703595</fullName>
    </submittedName>
</protein>
<name>A0A8B9A2I8_PHODC</name>
<evidence type="ECO:0000256" key="1">
    <source>
        <dbReference type="SAM" id="MobiDB-lite"/>
    </source>
</evidence>
<dbReference type="PANTHER" id="PTHR34892:SF1">
    <property type="entry name" value="VACUOLAR ATP SYNTHASE CATALYTIC SUBUNIT-RELATED _ V-ATPASE-RELATED _ VACUOLAR PROTON PUMP-RELATED"/>
    <property type="match status" value="1"/>
</dbReference>
<dbReference type="GeneID" id="103703595"/>
<proteinExistence type="predicted"/>
<dbReference type="AlphaFoldDB" id="A0A8B9A2I8"/>
<dbReference type="Proteomes" id="UP000228380">
    <property type="component" value="Chromosome 2"/>
</dbReference>
<evidence type="ECO:0000313" key="3">
    <source>
        <dbReference type="RefSeq" id="XP_038979862.1"/>
    </source>
</evidence>
<feature type="region of interest" description="Disordered" evidence="1">
    <location>
        <begin position="174"/>
        <end position="215"/>
    </location>
</feature>
<dbReference type="PANTHER" id="PTHR34892">
    <property type="entry name" value="VACUOLAR ATP SYNTHASE CATALYTIC SUBUNIT-RELATED / V-ATPASE-RELATED / VACUOLAR PROTON PUMP-LIKE PROTEIN"/>
    <property type="match status" value="1"/>
</dbReference>
<dbReference type="KEGG" id="pda:103703595"/>
<sequence length="284" mass="31412">MAHVSDIKLIRTDTTLDLSQKAEKGMLETVPFAFFYRLPLFLRSYLFRCGTKTQLTSRSNCNLHVHPLQASMNPSCDSGGSKRSGLTPSKRAAPARHLRSGSPRSYCNLADEPEILSEIIPRRRQDTSRSQILEGSREGTWSYPSRPAIVGSSTAQNTGAPNSVIHPPARLSKRAVDGPTVDARGGRRIPLSREGYNHDPREKERARGEQRSSIAPAVVPASPEGVRHFSVHLGIFDSECGEYEGVRMLEMKYGLLLIPKTLATLHDKHSFNEGFPAARAHPVY</sequence>
<dbReference type="OrthoDB" id="613492at2759"/>
<accession>A0A8B9A2I8</accession>
<dbReference type="GO" id="GO:0005773">
    <property type="term" value="C:vacuole"/>
    <property type="evidence" value="ECO:0007669"/>
    <property type="project" value="TreeGrafter"/>
</dbReference>
<dbReference type="RefSeq" id="XP_038979862.1">
    <property type="nucleotide sequence ID" value="XM_039123934.1"/>
</dbReference>
<evidence type="ECO:0000313" key="2">
    <source>
        <dbReference type="Proteomes" id="UP000228380"/>
    </source>
</evidence>
<feature type="compositionally biased region" description="Basic and acidic residues" evidence="1">
    <location>
        <begin position="195"/>
        <end position="210"/>
    </location>
</feature>
<feature type="region of interest" description="Disordered" evidence="1">
    <location>
        <begin position="69"/>
        <end position="105"/>
    </location>
</feature>
<reference evidence="2" key="1">
    <citation type="journal article" date="2019" name="Nat. Commun.">
        <title>Genome-wide association mapping of date palm fruit traits.</title>
        <authorList>
            <person name="Hazzouri K.M."/>
            <person name="Gros-Balthazard M."/>
            <person name="Flowers J.M."/>
            <person name="Copetti D."/>
            <person name="Lemansour A."/>
            <person name="Lebrun M."/>
            <person name="Masmoudi K."/>
            <person name="Ferrand S."/>
            <person name="Dhar M.I."/>
            <person name="Fresquez Z.A."/>
            <person name="Rosas U."/>
            <person name="Zhang J."/>
            <person name="Talag J."/>
            <person name="Lee S."/>
            <person name="Kudrna D."/>
            <person name="Powell R.F."/>
            <person name="Leitch I.J."/>
            <person name="Krueger R.R."/>
            <person name="Wing R.A."/>
            <person name="Amiri K.M.A."/>
            <person name="Purugganan M.D."/>
        </authorList>
    </citation>
    <scope>NUCLEOTIDE SEQUENCE [LARGE SCALE GENOMIC DNA]</scope>
    <source>
        <strain evidence="2">cv. Khalas</strain>
    </source>
</reference>